<keyword evidence="3" id="KW-0378">Hydrolase</keyword>
<dbReference type="GO" id="GO:0004527">
    <property type="term" value="F:exonuclease activity"/>
    <property type="evidence" value="ECO:0007669"/>
    <property type="project" value="UniProtKB-KW"/>
</dbReference>
<dbReference type="GO" id="GO:0004519">
    <property type="term" value="F:endonuclease activity"/>
    <property type="evidence" value="ECO:0007669"/>
    <property type="project" value="UniProtKB-KW"/>
</dbReference>
<dbReference type="SUPFAM" id="SSF56219">
    <property type="entry name" value="DNase I-like"/>
    <property type="match status" value="1"/>
</dbReference>
<sequence length="328" mass="37875">MLGKGMYLMSRYLLVLLVVDDIAAEKLRVMTFNTWNSGAHVRNGLQKIAKHILLVDPDIVALQEVQRQDVVPTLLPWLGKSWTGISGEDFYPDVAILTKHEMLMQTFTQTNRSIGVRIALQSGHLVNFLCVHLDYKSFGPYAANNKLVTRVEQILIGERPTRRVGRAQNMEEIQRHERMRQWMNKSEVVPVVLAGDFNSPSHIDWINETRKNHGDWVVEWPATKIAEDMGLIDSFRVLHPNLTEVPGHTWSTVNKFMPDWEFQIPEPQDRIDFIFFKGNIFPVESFLYSGAEPLKPIPDHIYNDYPSDHFALITEFHYMFPSRCQPCS</sequence>
<dbReference type="InterPro" id="IPR005135">
    <property type="entry name" value="Endo/exonuclease/phosphatase"/>
</dbReference>
<evidence type="ECO:0000313" key="3">
    <source>
        <dbReference type="EMBL" id="RCN38534.1"/>
    </source>
</evidence>
<dbReference type="PANTHER" id="PTHR41349:SF1">
    <property type="entry name" value="PROTEIN CBG08683"/>
    <property type="match status" value="1"/>
</dbReference>
<dbReference type="Pfam" id="PF03372">
    <property type="entry name" value="Exo_endo_phos"/>
    <property type="match status" value="1"/>
</dbReference>
<proteinExistence type="predicted"/>
<dbReference type="Gene3D" id="3.60.10.10">
    <property type="entry name" value="Endonuclease/exonuclease/phosphatase"/>
    <property type="match status" value="1"/>
</dbReference>
<reference evidence="3 4" key="1">
    <citation type="submission" date="2014-10" db="EMBL/GenBank/DDBJ databases">
        <title>Draft genome of the hookworm Ancylostoma caninum.</title>
        <authorList>
            <person name="Mitreva M."/>
        </authorList>
    </citation>
    <scope>NUCLEOTIDE SEQUENCE [LARGE SCALE GENOMIC DNA]</scope>
    <source>
        <strain evidence="3 4">Baltimore</strain>
    </source>
</reference>
<feature type="chain" id="PRO_5016679952" evidence="1">
    <location>
        <begin position="25"/>
        <end position="328"/>
    </location>
</feature>
<evidence type="ECO:0000259" key="2">
    <source>
        <dbReference type="Pfam" id="PF03372"/>
    </source>
</evidence>
<dbReference type="OrthoDB" id="276515at2759"/>
<gene>
    <name evidence="3" type="ORF">ANCCAN_15541</name>
</gene>
<name>A0A368G261_ANCCA</name>
<dbReference type="STRING" id="29170.A0A368G261"/>
<keyword evidence="3" id="KW-0540">Nuclease</keyword>
<organism evidence="3 4">
    <name type="scientific">Ancylostoma caninum</name>
    <name type="common">Dog hookworm</name>
    <dbReference type="NCBI Taxonomy" id="29170"/>
    <lineage>
        <taxon>Eukaryota</taxon>
        <taxon>Metazoa</taxon>
        <taxon>Ecdysozoa</taxon>
        <taxon>Nematoda</taxon>
        <taxon>Chromadorea</taxon>
        <taxon>Rhabditida</taxon>
        <taxon>Rhabditina</taxon>
        <taxon>Rhabditomorpha</taxon>
        <taxon>Strongyloidea</taxon>
        <taxon>Ancylostomatidae</taxon>
        <taxon>Ancylostomatinae</taxon>
        <taxon>Ancylostoma</taxon>
    </lineage>
</organism>
<keyword evidence="3" id="KW-0255">Endonuclease</keyword>
<feature type="signal peptide" evidence="1">
    <location>
        <begin position="1"/>
        <end position="24"/>
    </location>
</feature>
<evidence type="ECO:0000256" key="1">
    <source>
        <dbReference type="SAM" id="SignalP"/>
    </source>
</evidence>
<feature type="domain" description="Endonuclease/exonuclease/phosphatase" evidence="2">
    <location>
        <begin position="30"/>
        <end position="309"/>
    </location>
</feature>
<keyword evidence="3" id="KW-0269">Exonuclease</keyword>
<keyword evidence="4" id="KW-1185">Reference proteome</keyword>
<dbReference type="AlphaFoldDB" id="A0A368G261"/>
<keyword evidence="1" id="KW-0732">Signal</keyword>
<protein>
    <submittedName>
        <fullName evidence="3">Endonuclease/exonuclease/phosphatase family protein</fullName>
    </submittedName>
</protein>
<accession>A0A368G261</accession>
<evidence type="ECO:0000313" key="4">
    <source>
        <dbReference type="Proteomes" id="UP000252519"/>
    </source>
</evidence>
<dbReference type="Proteomes" id="UP000252519">
    <property type="component" value="Unassembled WGS sequence"/>
</dbReference>
<dbReference type="EMBL" id="JOJR01000392">
    <property type="protein sequence ID" value="RCN38534.1"/>
    <property type="molecule type" value="Genomic_DNA"/>
</dbReference>
<dbReference type="PANTHER" id="PTHR41349">
    <property type="match status" value="1"/>
</dbReference>
<comment type="caution">
    <text evidence="3">The sequence shown here is derived from an EMBL/GenBank/DDBJ whole genome shotgun (WGS) entry which is preliminary data.</text>
</comment>
<dbReference type="InterPro" id="IPR036691">
    <property type="entry name" value="Endo/exonu/phosph_ase_sf"/>
</dbReference>